<dbReference type="AlphaFoldDB" id="A0A0K2V2M0"/>
<reference evidence="1" key="1">
    <citation type="submission" date="2014-05" db="EMBL/GenBank/DDBJ databases">
        <authorList>
            <person name="Chronopoulou M."/>
        </authorList>
    </citation>
    <scope>NUCLEOTIDE SEQUENCE</scope>
    <source>
        <tissue evidence="1">Whole organism</tissue>
    </source>
</reference>
<evidence type="ECO:0000313" key="1">
    <source>
        <dbReference type="EMBL" id="CDW44783.1"/>
    </source>
</evidence>
<name>A0A0K2V2M0_LEPSM</name>
<dbReference type="EMBL" id="HACA01027422">
    <property type="protein sequence ID" value="CDW44783.1"/>
    <property type="molecule type" value="Transcribed_RNA"/>
</dbReference>
<organism evidence="1">
    <name type="scientific">Lepeophtheirus salmonis</name>
    <name type="common">Salmon louse</name>
    <name type="synonym">Caligus salmonis</name>
    <dbReference type="NCBI Taxonomy" id="72036"/>
    <lineage>
        <taxon>Eukaryota</taxon>
        <taxon>Metazoa</taxon>
        <taxon>Ecdysozoa</taxon>
        <taxon>Arthropoda</taxon>
        <taxon>Crustacea</taxon>
        <taxon>Multicrustacea</taxon>
        <taxon>Hexanauplia</taxon>
        <taxon>Copepoda</taxon>
        <taxon>Siphonostomatoida</taxon>
        <taxon>Caligidae</taxon>
        <taxon>Lepeophtheirus</taxon>
    </lineage>
</organism>
<sequence>MTAPNFQISRTTVYNTKKLYNETKSFVNRHRSGKTKSIGTENLIRSVKA</sequence>
<proteinExistence type="predicted"/>
<protein>
    <submittedName>
        <fullName evidence="1">Uncharacterized protein</fullName>
    </submittedName>
</protein>
<accession>A0A0K2V2M0</accession>